<comment type="caution">
    <text evidence="5">The sequence shown here is derived from an EMBL/GenBank/DDBJ whole genome shotgun (WGS) entry which is preliminary data.</text>
</comment>
<accession>A0ABQ0FPA6</accession>
<dbReference type="EMBL" id="BAAFST010000017">
    <property type="protein sequence ID" value="GAB1301093.1"/>
    <property type="molecule type" value="Genomic_DNA"/>
</dbReference>
<evidence type="ECO:0000256" key="1">
    <source>
        <dbReference type="ARBA" id="ARBA00004245"/>
    </source>
</evidence>
<dbReference type="Gene3D" id="3.80.10.10">
    <property type="entry name" value="Ribonuclease Inhibitor"/>
    <property type="match status" value="1"/>
</dbReference>
<keyword evidence="6" id="KW-1185">Reference proteome</keyword>
<dbReference type="Pfam" id="PF13516">
    <property type="entry name" value="LRR_6"/>
    <property type="match status" value="4"/>
</dbReference>
<gene>
    <name evidence="5" type="ORF">APTSU1_001633100</name>
</gene>
<protein>
    <submittedName>
        <fullName evidence="5">Dynein regulatory complex subunit 5</fullName>
    </submittedName>
</protein>
<dbReference type="InterPro" id="IPR052410">
    <property type="entry name" value="DRC5"/>
</dbReference>
<dbReference type="PANTHER" id="PTHR24107:SF27">
    <property type="entry name" value="DYNEIN REGULATORY COMPLEX SUBUNIT 5"/>
    <property type="match status" value="1"/>
</dbReference>
<dbReference type="InterPro" id="IPR032675">
    <property type="entry name" value="LRR_dom_sf"/>
</dbReference>
<sequence>MQDSSTTPPNSSSRSQSIFNIQRQVSTLGSSSPGPMSLKTSTTPTPGQLKTKVTNVRRMRRIISEDAEWSLAIVPLLTELCIQHIVKNFQNNPILKQLPLEHQKKVLSSLPPELPLTVTANLIDDENYWHRCCVKRWSVCHVSRHGGSWKRMFFERHLENLLKLFIPGTTDPGVILDLLPLCRNYVRRIRVDQFLPPVRMPTPPPGEEQSDSGSEGEGGEPEKDHYQLQALVAGLKHLEELDLVYGVKDCGMNFEWNLFLFTYRDCHSLAATIKACHTLKTAQSTGLQRHRFALPHPLRLQHLGQGLMLPAGWLAGCKAGIFRLTRSKVDDDKARILIRSLLDHPALEELDLSHNLIGDRGARAAAKLLSHSRLRVLNLANNQLRAPGAQSLAHALAHNTNLVSLNLRLNCIEDEGGQAIAHALETNKCLTVLHLGGNELSEPTATLLSQVLPVNTTLISLNLSCNHIGQDGGKQLLEGMSDNKTILEFDLRLSDVAQESEYLIGQVLHANREAARQRTLNPGHFTSPSSNCTENSVG</sequence>
<feature type="region of interest" description="Disordered" evidence="4">
    <location>
        <begin position="26"/>
        <end position="52"/>
    </location>
</feature>
<name>A0ABQ0FPA6_APOSI</name>
<keyword evidence="2" id="KW-0963">Cytoplasm</keyword>
<feature type="region of interest" description="Disordered" evidence="4">
    <location>
        <begin position="519"/>
        <end position="538"/>
    </location>
</feature>
<evidence type="ECO:0000313" key="5">
    <source>
        <dbReference type="EMBL" id="GAB1301093.1"/>
    </source>
</evidence>
<dbReference type="PANTHER" id="PTHR24107">
    <property type="entry name" value="YNEIN REGULATORY COMPLEX SUBUNIT 5"/>
    <property type="match status" value="1"/>
</dbReference>
<dbReference type="InterPro" id="IPR001611">
    <property type="entry name" value="Leu-rich_rpt"/>
</dbReference>
<dbReference type="CDD" id="cd00116">
    <property type="entry name" value="LRR_RI"/>
    <property type="match status" value="1"/>
</dbReference>
<evidence type="ECO:0000256" key="3">
    <source>
        <dbReference type="ARBA" id="ARBA00023212"/>
    </source>
</evidence>
<evidence type="ECO:0000313" key="6">
    <source>
        <dbReference type="Proteomes" id="UP001623349"/>
    </source>
</evidence>
<organism evidence="5 6">
    <name type="scientific">Apodemus speciosus</name>
    <name type="common">Large Japanese field mouse</name>
    <dbReference type="NCBI Taxonomy" id="105296"/>
    <lineage>
        <taxon>Eukaryota</taxon>
        <taxon>Metazoa</taxon>
        <taxon>Chordata</taxon>
        <taxon>Craniata</taxon>
        <taxon>Vertebrata</taxon>
        <taxon>Euteleostomi</taxon>
        <taxon>Mammalia</taxon>
        <taxon>Eutheria</taxon>
        <taxon>Euarchontoglires</taxon>
        <taxon>Glires</taxon>
        <taxon>Rodentia</taxon>
        <taxon>Myomorpha</taxon>
        <taxon>Muroidea</taxon>
        <taxon>Muridae</taxon>
        <taxon>Murinae</taxon>
        <taxon>Apodemus</taxon>
    </lineage>
</organism>
<dbReference type="SMART" id="SM00368">
    <property type="entry name" value="LRR_RI"/>
    <property type="match status" value="5"/>
</dbReference>
<evidence type="ECO:0000256" key="4">
    <source>
        <dbReference type="SAM" id="MobiDB-lite"/>
    </source>
</evidence>
<reference evidence="5 6" key="1">
    <citation type="submission" date="2024-08" db="EMBL/GenBank/DDBJ databases">
        <title>The draft genome of Apodemus speciosus.</title>
        <authorList>
            <person name="Nabeshima K."/>
            <person name="Suzuki S."/>
            <person name="Onuma M."/>
        </authorList>
    </citation>
    <scope>NUCLEOTIDE SEQUENCE [LARGE SCALE GENOMIC DNA]</scope>
    <source>
        <strain evidence="5">IB14-021</strain>
    </source>
</reference>
<feature type="region of interest" description="Disordered" evidence="4">
    <location>
        <begin position="196"/>
        <end position="222"/>
    </location>
</feature>
<comment type="subcellular location">
    <subcellularLocation>
        <location evidence="1">Cytoplasm</location>
        <location evidence="1">Cytoskeleton</location>
    </subcellularLocation>
</comment>
<dbReference type="SUPFAM" id="SSF52047">
    <property type="entry name" value="RNI-like"/>
    <property type="match status" value="1"/>
</dbReference>
<evidence type="ECO:0000256" key="2">
    <source>
        <dbReference type="ARBA" id="ARBA00022490"/>
    </source>
</evidence>
<proteinExistence type="predicted"/>
<dbReference type="Proteomes" id="UP001623349">
    <property type="component" value="Unassembled WGS sequence"/>
</dbReference>
<keyword evidence="3" id="KW-0206">Cytoskeleton</keyword>